<protein>
    <recommendedName>
        <fullName evidence="4">Cobalt chelatase</fullName>
    </recommendedName>
</protein>
<dbReference type="KEGG" id="rhp:LPB142_06435"/>
<evidence type="ECO:0000256" key="1">
    <source>
        <dbReference type="SAM" id="MobiDB-lite"/>
    </source>
</evidence>
<evidence type="ECO:0000313" key="2">
    <source>
        <dbReference type="EMBL" id="AOZ69002.1"/>
    </source>
</evidence>
<organism evidence="2 3">
    <name type="scientific">Rhodobacter xanthinilyticus</name>
    <dbReference type="NCBI Taxonomy" id="1850250"/>
    <lineage>
        <taxon>Bacteria</taxon>
        <taxon>Pseudomonadati</taxon>
        <taxon>Pseudomonadota</taxon>
        <taxon>Alphaproteobacteria</taxon>
        <taxon>Rhodobacterales</taxon>
        <taxon>Rhodobacter group</taxon>
        <taxon>Rhodobacter</taxon>
    </lineage>
</organism>
<dbReference type="EMBL" id="CP017781">
    <property type="protein sequence ID" value="AOZ69002.1"/>
    <property type="molecule type" value="Genomic_DNA"/>
</dbReference>
<gene>
    <name evidence="2" type="ORF">LPB142_06435</name>
</gene>
<dbReference type="RefSeq" id="WP_071165864.1">
    <property type="nucleotide sequence ID" value="NZ_CP017781.1"/>
</dbReference>
<dbReference type="STRING" id="1850250.LPB142_06435"/>
<accession>A0A1D9MAW2</accession>
<name>A0A1D9MAW2_9RHOB</name>
<reference evidence="2 3" key="1">
    <citation type="submission" date="2016-10" db="EMBL/GenBank/DDBJ databases">
        <title>Rhodobacter sp. LPB0142, isolated from sea water.</title>
        <authorList>
            <person name="Kim E."/>
            <person name="Yi H."/>
        </authorList>
    </citation>
    <scope>NUCLEOTIDE SEQUENCE [LARGE SCALE GENOMIC DNA]</scope>
    <source>
        <strain evidence="2 3">LPB0142</strain>
    </source>
</reference>
<proteinExistence type="predicted"/>
<sequence length="63" mass="6480">MDYSKSGGMTPKRNAPRHAEHNAKGSAKNPFGQGATKAELVARMKAAAEARAAAAKGSDEPQG</sequence>
<evidence type="ECO:0000313" key="3">
    <source>
        <dbReference type="Proteomes" id="UP000176562"/>
    </source>
</evidence>
<dbReference type="Proteomes" id="UP000176562">
    <property type="component" value="Chromosome"/>
</dbReference>
<dbReference type="AlphaFoldDB" id="A0A1D9MAW2"/>
<evidence type="ECO:0008006" key="4">
    <source>
        <dbReference type="Google" id="ProtNLM"/>
    </source>
</evidence>
<keyword evidence="3" id="KW-1185">Reference proteome</keyword>
<feature type="region of interest" description="Disordered" evidence="1">
    <location>
        <begin position="1"/>
        <end position="38"/>
    </location>
</feature>